<name>A0A060WEB4_ONCMY</name>
<dbReference type="GO" id="GO:0036297">
    <property type="term" value="P:interstrand cross-link repair"/>
    <property type="evidence" value="ECO:0007669"/>
    <property type="project" value="TreeGrafter"/>
</dbReference>
<evidence type="ECO:0000256" key="5">
    <source>
        <dbReference type="ARBA" id="ARBA00022806"/>
    </source>
</evidence>
<dbReference type="Proteomes" id="UP000193380">
    <property type="component" value="Unassembled WGS sequence"/>
</dbReference>
<evidence type="ECO:0000256" key="1">
    <source>
        <dbReference type="ARBA" id="ARBA00004123"/>
    </source>
</evidence>
<dbReference type="PaxDb" id="8022-A0A060WEB4"/>
<dbReference type="GO" id="GO:0009378">
    <property type="term" value="F:four-way junction helicase activity"/>
    <property type="evidence" value="ECO:0007669"/>
    <property type="project" value="TreeGrafter"/>
</dbReference>
<dbReference type="InterPro" id="IPR011545">
    <property type="entry name" value="DEAD/DEAH_box_helicase_dom"/>
</dbReference>
<dbReference type="GO" id="GO:0005524">
    <property type="term" value="F:ATP binding"/>
    <property type="evidence" value="ECO:0007669"/>
    <property type="project" value="UniProtKB-KW"/>
</dbReference>
<dbReference type="InterPro" id="IPR014001">
    <property type="entry name" value="Helicase_ATP-bd"/>
</dbReference>
<dbReference type="SMART" id="SM00487">
    <property type="entry name" value="DEXDc"/>
    <property type="match status" value="1"/>
</dbReference>
<keyword evidence="5" id="KW-0347">Helicase</keyword>
<dbReference type="GO" id="GO:0000400">
    <property type="term" value="F:four-way junction DNA binding"/>
    <property type="evidence" value="ECO:0007669"/>
    <property type="project" value="TreeGrafter"/>
</dbReference>
<gene>
    <name evidence="9" type="ORF">GSONMT00073412001</name>
</gene>
<dbReference type="STRING" id="8022.A0A060WEB4"/>
<evidence type="ECO:0000256" key="6">
    <source>
        <dbReference type="ARBA" id="ARBA00022840"/>
    </source>
</evidence>
<dbReference type="InterPro" id="IPR044749">
    <property type="entry name" value="FANCM_DEXDc"/>
</dbReference>
<evidence type="ECO:0000313" key="9">
    <source>
        <dbReference type="EMBL" id="CDQ65497.1"/>
    </source>
</evidence>
<dbReference type="AlphaFoldDB" id="A0A060WEB4"/>
<dbReference type="CDD" id="cd18033">
    <property type="entry name" value="DEXDc_FANCM"/>
    <property type="match status" value="1"/>
</dbReference>
<feature type="domain" description="Helicase ATP-binding" evidence="8">
    <location>
        <begin position="96"/>
        <end position="264"/>
    </location>
</feature>
<sequence length="340" mass="37659">MSGLNQMTLFQTWGASVPQKGSTADSEVRDVEEVVVADDDDEDDDDLMVVAVYEAEKSLQIDGNLGQHNFPGLDSSSAKVWIYPTNYPIRDYQLKISEAALFQNTLVCLPTGLGKTFIAAVVMYNFYRWYPSGKIVFMAPTKPLVAQQIEACYNVMGIPQTHMAELTGSTQAQHRQELWRSRRIFFLTPQVLVNDLSRATCPALHVKCVVIDEAHKALGNHAYCQVVRQLGSQTQQFRILALSATPGGDTNSVQQVISNLLISHIELRSEESPDIQAHSHQRSLEKVVVPLGESLAGHQALYLQVGTIDPLISDLVAQIILLVYMLLNVVRGEIKVMSGH</sequence>
<dbReference type="PROSITE" id="PS51192">
    <property type="entry name" value="HELICASE_ATP_BIND_1"/>
    <property type="match status" value="1"/>
</dbReference>
<dbReference type="Gene3D" id="3.40.50.300">
    <property type="entry name" value="P-loop containing nucleotide triphosphate hydrolases"/>
    <property type="match status" value="1"/>
</dbReference>
<accession>A0A060WEB4</accession>
<keyword evidence="7" id="KW-0539">Nucleus</keyword>
<comment type="subcellular location">
    <subcellularLocation>
        <location evidence="1">Nucleus</location>
    </subcellularLocation>
</comment>
<dbReference type="InterPro" id="IPR027417">
    <property type="entry name" value="P-loop_NTPase"/>
</dbReference>
<dbReference type="SUPFAM" id="SSF52540">
    <property type="entry name" value="P-loop containing nucleoside triphosphate hydrolases"/>
    <property type="match status" value="1"/>
</dbReference>
<dbReference type="EMBL" id="FR904509">
    <property type="protein sequence ID" value="CDQ65497.1"/>
    <property type="molecule type" value="Genomic_DNA"/>
</dbReference>
<dbReference type="Pfam" id="PF00270">
    <property type="entry name" value="DEAD"/>
    <property type="match status" value="1"/>
</dbReference>
<protein>
    <recommendedName>
        <fullName evidence="8">Helicase ATP-binding domain-containing protein</fullName>
    </recommendedName>
</protein>
<keyword evidence="3" id="KW-0547">Nucleotide-binding</keyword>
<evidence type="ECO:0000256" key="3">
    <source>
        <dbReference type="ARBA" id="ARBA00022741"/>
    </source>
</evidence>
<proteinExistence type="inferred from homology"/>
<evidence type="ECO:0000313" key="10">
    <source>
        <dbReference type="Proteomes" id="UP000193380"/>
    </source>
</evidence>
<comment type="similarity">
    <text evidence="2">Belongs to the DEAD box helicase family. DEAH subfamily. FANCM sub-subfamily.</text>
</comment>
<evidence type="ECO:0000256" key="7">
    <source>
        <dbReference type="ARBA" id="ARBA00023242"/>
    </source>
</evidence>
<evidence type="ECO:0000259" key="8">
    <source>
        <dbReference type="PROSITE" id="PS51192"/>
    </source>
</evidence>
<organism evidence="9 10">
    <name type="scientific">Oncorhynchus mykiss</name>
    <name type="common">Rainbow trout</name>
    <name type="synonym">Salmo gairdneri</name>
    <dbReference type="NCBI Taxonomy" id="8022"/>
    <lineage>
        <taxon>Eukaryota</taxon>
        <taxon>Metazoa</taxon>
        <taxon>Chordata</taxon>
        <taxon>Craniata</taxon>
        <taxon>Vertebrata</taxon>
        <taxon>Euteleostomi</taxon>
        <taxon>Actinopterygii</taxon>
        <taxon>Neopterygii</taxon>
        <taxon>Teleostei</taxon>
        <taxon>Protacanthopterygii</taxon>
        <taxon>Salmoniformes</taxon>
        <taxon>Salmonidae</taxon>
        <taxon>Salmoninae</taxon>
        <taxon>Oncorhynchus</taxon>
    </lineage>
</organism>
<dbReference type="PANTHER" id="PTHR14025">
    <property type="entry name" value="FANCONI ANEMIA GROUP M FANCM FAMILY MEMBER"/>
    <property type="match status" value="1"/>
</dbReference>
<dbReference type="GO" id="GO:0043138">
    <property type="term" value="F:3'-5' DNA helicase activity"/>
    <property type="evidence" value="ECO:0007669"/>
    <property type="project" value="TreeGrafter"/>
</dbReference>
<reference evidence="9" key="1">
    <citation type="journal article" date="2014" name="Nat. Commun.">
        <title>The rainbow trout genome provides novel insights into evolution after whole-genome duplication in vertebrates.</title>
        <authorList>
            <person name="Berthelot C."/>
            <person name="Brunet F."/>
            <person name="Chalopin D."/>
            <person name="Juanchich A."/>
            <person name="Bernard M."/>
            <person name="Noel B."/>
            <person name="Bento P."/>
            <person name="Da Silva C."/>
            <person name="Labadie K."/>
            <person name="Alberti A."/>
            <person name="Aury J.M."/>
            <person name="Louis A."/>
            <person name="Dehais P."/>
            <person name="Bardou P."/>
            <person name="Montfort J."/>
            <person name="Klopp C."/>
            <person name="Cabau C."/>
            <person name="Gaspin C."/>
            <person name="Thorgaard G.H."/>
            <person name="Boussaha M."/>
            <person name="Quillet E."/>
            <person name="Guyomard R."/>
            <person name="Galiana D."/>
            <person name="Bobe J."/>
            <person name="Volff J.N."/>
            <person name="Genet C."/>
            <person name="Wincker P."/>
            <person name="Jaillon O."/>
            <person name="Roest Crollius H."/>
            <person name="Guiguen Y."/>
        </authorList>
    </citation>
    <scope>NUCLEOTIDE SEQUENCE [LARGE SCALE GENOMIC DNA]</scope>
</reference>
<evidence type="ECO:0000256" key="2">
    <source>
        <dbReference type="ARBA" id="ARBA00009889"/>
    </source>
</evidence>
<reference evidence="9" key="2">
    <citation type="submission" date="2014-03" db="EMBL/GenBank/DDBJ databases">
        <authorList>
            <person name="Genoscope - CEA"/>
        </authorList>
    </citation>
    <scope>NUCLEOTIDE SEQUENCE</scope>
</reference>
<dbReference type="GO" id="GO:0045003">
    <property type="term" value="P:double-strand break repair via synthesis-dependent strand annealing"/>
    <property type="evidence" value="ECO:0007669"/>
    <property type="project" value="TreeGrafter"/>
</dbReference>
<dbReference type="GO" id="GO:0016787">
    <property type="term" value="F:hydrolase activity"/>
    <property type="evidence" value="ECO:0007669"/>
    <property type="project" value="UniProtKB-KW"/>
</dbReference>
<keyword evidence="6" id="KW-0067">ATP-binding</keyword>
<dbReference type="GO" id="GO:0005634">
    <property type="term" value="C:nucleus"/>
    <property type="evidence" value="ECO:0007669"/>
    <property type="project" value="UniProtKB-SubCell"/>
</dbReference>
<dbReference type="PANTHER" id="PTHR14025:SF20">
    <property type="entry name" value="FANCONI ANEMIA GROUP M PROTEIN"/>
    <property type="match status" value="1"/>
</dbReference>
<dbReference type="FunFam" id="3.40.50.300:FF:000861">
    <property type="entry name" value="Fanconi anemia, complementation group M"/>
    <property type="match status" value="1"/>
</dbReference>
<evidence type="ECO:0000256" key="4">
    <source>
        <dbReference type="ARBA" id="ARBA00022801"/>
    </source>
</evidence>
<keyword evidence="4" id="KW-0378">Hydrolase</keyword>